<evidence type="ECO:0000313" key="2">
    <source>
        <dbReference type="EMBL" id="KAB2586425.1"/>
    </source>
</evidence>
<comment type="caution">
    <text evidence="2">The sequence shown here is derived from an EMBL/GenBank/DDBJ whole genome shotgun (WGS) entry which is preliminary data.</text>
</comment>
<gene>
    <name evidence="2" type="ORF">BS297_05320</name>
</gene>
<name>A0A5N5E7W8_RHOER</name>
<evidence type="ECO:0000313" key="3">
    <source>
        <dbReference type="Proteomes" id="UP000325576"/>
    </source>
</evidence>
<sequence length="63" mass="6368">MGWCLCMSKTAVRSSAVGAVALLAVVLGGGTASAGVDNTSSITDVKGNRIEVYQADTAIHVFP</sequence>
<dbReference type="Proteomes" id="UP000325576">
    <property type="component" value="Unassembled WGS sequence"/>
</dbReference>
<organism evidence="2 3">
    <name type="scientific">Rhodococcus erythropolis</name>
    <name type="common">Arthrobacter picolinophilus</name>
    <dbReference type="NCBI Taxonomy" id="1833"/>
    <lineage>
        <taxon>Bacteria</taxon>
        <taxon>Bacillati</taxon>
        <taxon>Actinomycetota</taxon>
        <taxon>Actinomycetes</taxon>
        <taxon>Mycobacteriales</taxon>
        <taxon>Nocardiaceae</taxon>
        <taxon>Rhodococcus</taxon>
        <taxon>Rhodococcus erythropolis group</taxon>
    </lineage>
</organism>
<feature type="signal peptide" evidence="1">
    <location>
        <begin position="1"/>
        <end position="34"/>
    </location>
</feature>
<dbReference type="AlphaFoldDB" id="A0A5N5E7W8"/>
<feature type="non-terminal residue" evidence="2">
    <location>
        <position position="63"/>
    </location>
</feature>
<protein>
    <submittedName>
        <fullName evidence="2">Uncharacterized protein</fullName>
    </submittedName>
</protein>
<proteinExistence type="predicted"/>
<dbReference type="EMBL" id="MRBO01000193">
    <property type="protein sequence ID" value="KAB2586425.1"/>
    <property type="molecule type" value="Genomic_DNA"/>
</dbReference>
<accession>A0A5N5E7W8</accession>
<keyword evidence="1" id="KW-0732">Signal</keyword>
<reference evidence="2 3" key="1">
    <citation type="journal article" date="2017" name="Poromechanics V (2013)">
        <title>Genomic Characterization of the Arsenic-Tolerant Actinobacterium, &lt;i&gt;Rhodococcus erythropolis&lt;/i&gt; S43.</title>
        <authorList>
            <person name="Retamal-Morales G."/>
            <person name="Mehnert M."/>
            <person name="Schwabe R."/>
            <person name="Tischler D."/>
            <person name="Schloemann M."/>
            <person name="Levican G.J."/>
        </authorList>
    </citation>
    <scope>NUCLEOTIDE SEQUENCE [LARGE SCALE GENOMIC DNA]</scope>
    <source>
        <strain evidence="2 3">S43</strain>
    </source>
</reference>
<evidence type="ECO:0000256" key="1">
    <source>
        <dbReference type="SAM" id="SignalP"/>
    </source>
</evidence>
<feature type="chain" id="PRO_5024923860" evidence="1">
    <location>
        <begin position="35"/>
        <end position="63"/>
    </location>
</feature>